<name>K8FDJ5_9CHLO</name>
<organism evidence="2 3">
    <name type="scientific">Bathycoccus prasinos</name>
    <dbReference type="NCBI Taxonomy" id="41875"/>
    <lineage>
        <taxon>Eukaryota</taxon>
        <taxon>Viridiplantae</taxon>
        <taxon>Chlorophyta</taxon>
        <taxon>Mamiellophyceae</taxon>
        <taxon>Mamiellales</taxon>
        <taxon>Bathycoccaceae</taxon>
        <taxon>Bathycoccus</taxon>
    </lineage>
</organism>
<evidence type="ECO:0000313" key="3">
    <source>
        <dbReference type="Proteomes" id="UP000198341"/>
    </source>
</evidence>
<proteinExistence type="predicted"/>
<dbReference type="Proteomes" id="UP000198341">
    <property type="component" value="Chromosome 17"/>
</dbReference>
<dbReference type="GeneID" id="19010890"/>
<dbReference type="AlphaFoldDB" id="K8FDJ5"/>
<keyword evidence="3" id="KW-1185">Reference proteome</keyword>
<accession>K8FDJ5</accession>
<feature type="compositionally biased region" description="Basic and acidic residues" evidence="1">
    <location>
        <begin position="13"/>
        <end position="22"/>
    </location>
</feature>
<sequence>MVVPHKRIKRRDHVTTRRDVLRTKKKSNRSSSAPTPGLPGGSEKSAYTNREGKETEKERMSLPPFETAKSGPKTTQCLLFEIELPSRDIGIEFKEVKGARFACMVSKVERTSRAFGKVKEGDLLTRVTATQIHEKVPETQATTILDPWKWNSGWFECKDESFDDVLAAIRSTAVVSAGYVHKLVRFEFLRTEEDVAEKEEEEEEERATELASDDQRVKEKEEESKEKEKDEEKESSYREALSHRGKLEADREAKHIEFPKEEIEGGFAKDEDSKKLFKEETSAWDD</sequence>
<feature type="compositionally biased region" description="Basic and acidic residues" evidence="1">
    <location>
        <begin position="213"/>
        <end position="286"/>
    </location>
</feature>
<feature type="compositionally biased region" description="Basic and acidic residues" evidence="1">
    <location>
        <begin position="50"/>
        <end position="60"/>
    </location>
</feature>
<reference evidence="2 3" key="1">
    <citation type="submission" date="2011-10" db="EMBL/GenBank/DDBJ databases">
        <authorList>
            <person name="Genoscope - CEA"/>
        </authorList>
    </citation>
    <scope>NUCLEOTIDE SEQUENCE [LARGE SCALE GENOMIC DNA]</scope>
    <source>
        <strain evidence="2 3">RCC 1105</strain>
    </source>
</reference>
<dbReference type="OrthoDB" id="10682289at2759"/>
<feature type="compositionally biased region" description="Acidic residues" evidence="1">
    <location>
        <begin position="194"/>
        <end position="206"/>
    </location>
</feature>
<feature type="compositionally biased region" description="Basic residues" evidence="1">
    <location>
        <begin position="1"/>
        <end position="12"/>
    </location>
</feature>
<evidence type="ECO:0000256" key="1">
    <source>
        <dbReference type="SAM" id="MobiDB-lite"/>
    </source>
</evidence>
<dbReference type="EMBL" id="FO082262">
    <property type="protein sequence ID" value="CCO20533.1"/>
    <property type="molecule type" value="Genomic_DNA"/>
</dbReference>
<dbReference type="RefSeq" id="XP_007508429.1">
    <property type="nucleotide sequence ID" value="XM_007508367.1"/>
</dbReference>
<gene>
    <name evidence="2" type="ordered locus">Bathy17g01340</name>
</gene>
<protein>
    <submittedName>
        <fullName evidence="2">Uncharacterized protein</fullName>
    </submittedName>
</protein>
<dbReference type="KEGG" id="bpg:Bathy17g01340"/>
<evidence type="ECO:0000313" key="2">
    <source>
        <dbReference type="EMBL" id="CCO20533.1"/>
    </source>
</evidence>
<feature type="region of interest" description="Disordered" evidence="1">
    <location>
        <begin position="1"/>
        <end position="71"/>
    </location>
</feature>
<feature type="region of interest" description="Disordered" evidence="1">
    <location>
        <begin position="194"/>
        <end position="286"/>
    </location>
</feature>